<evidence type="ECO:0000313" key="3">
    <source>
        <dbReference type="EMBL" id="TNC20658.1"/>
    </source>
</evidence>
<evidence type="ECO:0000256" key="1">
    <source>
        <dbReference type="SAM" id="MobiDB-lite"/>
    </source>
</evidence>
<feature type="non-terminal residue" evidence="3">
    <location>
        <position position="407"/>
    </location>
</feature>
<dbReference type="InterPro" id="IPR057746">
    <property type="entry name" value="CpnT-like_N"/>
</dbReference>
<sequence>MGIELPPELADVAAATGLSWPQADEDKLRAQADAWRGAQSKLHSLAADADHTAGGAIGALSGPSADAARTMWSDFVHPDKGKLTLAAQGAGAAADRLTHAADQVGSAKVEMIRQLTDAAKNQDAAHAAASAGHPSALLGVDTVLHGTAANLSSLTHGLAGAIGPGGGGRPELVDPNPGVHSPHGQGGLLSAVTGVPAHLLAPAGDDPSFEDSPLLRPVHDVTAGAVGTAGSAVAGVAPPDAAPGLTGASPPPAVDDPGGITPPAGVPGPVGAASGAVADTGPPPGLNADAGTGPIQTGHYDGFLAHGGFDNVPTPPSGHHLPGGTVASGFAGGTYQPPPTVQPSYAPPVVHQPLPPPPAAPAPAQLPPPVPGGVAPVAPPAPARPVPPVVPVPPARPVGPPVAGPVA</sequence>
<dbReference type="Proteomes" id="UP000305546">
    <property type="component" value="Unassembled WGS sequence"/>
</dbReference>
<dbReference type="AlphaFoldDB" id="A0A5C4LW12"/>
<feature type="domain" description="Outer membrane channel protein CpnT-like N-terminal" evidence="2">
    <location>
        <begin position="12"/>
        <end position="115"/>
    </location>
</feature>
<protein>
    <recommendedName>
        <fullName evidence="2">Outer membrane channel protein CpnT-like N-terminal domain-containing protein</fullName>
    </recommendedName>
</protein>
<proteinExistence type="predicted"/>
<feature type="region of interest" description="Disordered" evidence="1">
    <location>
        <begin position="237"/>
        <end position="407"/>
    </location>
</feature>
<gene>
    <name evidence="3" type="ORF">FG385_30280</name>
</gene>
<evidence type="ECO:0000313" key="4">
    <source>
        <dbReference type="Proteomes" id="UP000305546"/>
    </source>
</evidence>
<dbReference type="EMBL" id="VDFW01000041">
    <property type="protein sequence ID" value="TNC20658.1"/>
    <property type="molecule type" value="Genomic_DNA"/>
</dbReference>
<evidence type="ECO:0000259" key="2">
    <source>
        <dbReference type="Pfam" id="PF25547"/>
    </source>
</evidence>
<keyword evidence="4" id="KW-1185">Reference proteome</keyword>
<feature type="compositionally biased region" description="Pro residues" evidence="1">
    <location>
        <begin position="353"/>
        <end position="407"/>
    </location>
</feature>
<dbReference type="Pfam" id="PF25547">
    <property type="entry name" value="WXG100_2"/>
    <property type="match status" value="1"/>
</dbReference>
<accession>A0A5C4LW12</accession>
<reference evidence="3 4" key="1">
    <citation type="submission" date="2019-06" db="EMBL/GenBank/DDBJ databases">
        <title>Amycolatopsis alkalitolerans sp. nov., isolated from Gastrodia elata Blume.</title>
        <authorList>
            <person name="Narsing Rao M.P."/>
            <person name="Li W.J."/>
        </authorList>
    </citation>
    <scope>NUCLEOTIDE SEQUENCE [LARGE SCALE GENOMIC DNA]</scope>
    <source>
        <strain evidence="3 4">SYSUP0005</strain>
    </source>
</reference>
<name>A0A5C4LW12_9PSEU</name>
<organism evidence="3 4">
    <name type="scientific">Amycolatopsis alkalitolerans</name>
    <dbReference type="NCBI Taxonomy" id="2547244"/>
    <lineage>
        <taxon>Bacteria</taxon>
        <taxon>Bacillati</taxon>
        <taxon>Actinomycetota</taxon>
        <taxon>Actinomycetes</taxon>
        <taxon>Pseudonocardiales</taxon>
        <taxon>Pseudonocardiaceae</taxon>
        <taxon>Amycolatopsis</taxon>
    </lineage>
</organism>
<comment type="caution">
    <text evidence="3">The sequence shown here is derived from an EMBL/GenBank/DDBJ whole genome shotgun (WGS) entry which is preliminary data.</text>
</comment>
<feature type="compositionally biased region" description="Low complexity" evidence="1">
    <location>
        <begin position="257"/>
        <end position="278"/>
    </location>
</feature>